<keyword evidence="6" id="KW-0175">Coiled coil</keyword>
<dbReference type="SMART" id="SM00244">
    <property type="entry name" value="PHB"/>
    <property type="match status" value="1"/>
</dbReference>
<evidence type="ECO:0000256" key="7">
    <source>
        <dbReference type="SAM" id="MobiDB-lite"/>
    </source>
</evidence>
<dbReference type="AlphaFoldDB" id="A0AAW9SF22"/>
<dbReference type="EMBL" id="JBDKWZ010000011">
    <property type="protein sequence ID" value="MEN7549873.1"/>
    <property type="molecule type" value="Genomic_DNA"/>
</dbReference>
<organism evidence="10 11">
    <name type="scientific">Rapidithrix thailandica</name>
    <dbReference type="NCBI Taxonomy" id="413964"/>
    <lineage>
        <taxon>Bacteria</taxon>
        <taxon>Pseudomonadati</taxon>
        <taxon>Bacteroidota</taxon>
        <taxon>Cytophagia</taxon>
        <taxon>Cytophagales</taxon>
        <taxon>Flammeovirgaceae</taxon>
        <taxon>Rapidithrix</taxon>
    </lineage>
</organism>
<feature type="coiled-coil region" evidence="6">
    <location>
        <begin position="311"/>
        <end position="379"/>
    </location>
</feature>
<dbReference type="CDD" id="cd03399">
    <property type="entry name" value="SPFH_flotillin"/>
    <property type="match status" value="1"/>
</dbReference>
<evidence type="ECO:0000256" key="8">
    <source>
        <dbReference type="SAM" id="Phobius"/>
    </source>
</evidence>
<feature type="transmembrane region" description="Helical" evidence="8">
    <location>
        <begin position="6"/>
        <end position="23"/>
    </location>
</feature>
<protein>
    <submittedName>
        <fullName evidence="10">SPFH domain-containing protein</fullName>
    </submittedName>
</protein>
<feature type="compositionally biased region" description="Basic and acidic residues" evidence="7">
    <location>
        <begin position="518"/>
        <end position="537"/>
    </location>
</feature>
<comment type="similarity">
    <text evidence="3">Belongs to the band 7/mec-2 family. Flotillin subfamily.</text>
</comment>
<dbReference type="Gene3D" id="3.30.479.30">
    <property type="entry name" value="Band 7 domain"/>
    <property type="match status" value="1"/>
</dbReference>
<dbReference type="PANTHER" id="PTHR13806">
    <property type="entry name" value="FLOTILLIN-RELATED"/>
    <property type="match status" value="1"/>
</dbReference>
<evidence type="ECO:0000313" key="11">
    <source>
        <dbReference type="Proteomes" id="UP001403385"/>
    </source>
</evidence>
<evidence type="ECO:0000256" key="6">
    <source>
        <dbReference type="SAM" id="Coils"/>
    </source>
</evidence>
<dbReference type="Pfam" id="PF15975">
    <property type="entry name" value="Flot"/>
    <property type="match status" value="1"/>
</dbReference>
<dbReference type="GO" id="GO:0005886">
    <property type="term" value="C:plasma membrane"/>
    <property type="evidence" value="ECO:0007669"/>
    <property type="project" value="UniProtKB-SubCell"/>
</dbReference>
<name>A0AAW9SF22_9BACT</name>
<dbReference type="Pfam" id="PF01145">
    <property type="entry name" value="Band_7"/>
    <property type="match status" value="1"/>
</dbReference>
<dbReference type="RefSeq" id="WP_346822652.1">
    <property type="nucleotide sequence ID" value="NZ_JBDKWZ010000011.1"/>
</dbReference>
<dbReference type="PANTHER" id="PTHR13806:SF31">
    <property type="entry name" value="FLOTILLIN-LIKE PROTEIN 1-RELATED"/>
    <property type="match status" value="1"/>
</dbReference>
<feature type="region of interest" description="Disordered" evidence="7">
    <location>
        <begin position="507"/>
        <end position="537"/>
    </location>
</feature>
<dbReference type="InterPro" id="IPR036013">
    <property type="entry name" value="Band_7/SPFH_dom_sf"/>
</dbReference>
<comment type="subcellular location">
    <subcellularLocation>
        <location evidence="2">Cell membrane</location>
    </subcellularLocation>
    <subcellularLocation>
        <location evidence="1">Membrane</location>
        <topology evidence="1">Single-pass membrane protein</topology>
    </subcellularLocation>
</comment>
<keyword evidence="4" id="KW-1003">Cell membrane</keyword>
<evidence type="ECO:0000259" key="9">
    <source>
        <dbReference type="SMART" id="SM00244"/>
    </source>
</evidence>
<evidence type="ECO:0000256" key="1">
    <source>
        <dbReference type="ARBA" id="ARBA00004167"/>
    </source>
</evidence>
<reference evidence="10 11" key="1">
    <citation type="submission" date="2024-04" db="EMBL/GenBank/DDBJ databases">
        <title>Novel genus in family Flammeovirgaceae.</title>
        <authorList>
            <person name="Nguyen T.H."/>
            <person name="Vuong T.Q."/>
            <person name="Le H."/>
            <person name="Kim S.-G."/>
        </authorList>
    </citation>
    <scope>NUCLEOTIDE SEQUENCE [LARGE SCALE GENOMIC DNA]</scope>
    <source>
        <strain evidence="10 11">JCM 23209</strain>
    </source>
</reference>
<dbReference type="InterPro" id="IPR031905">
    <property type="entry name" value="Flotillin_C"/>
</dbReference>
<evidence type="ECO:0000313" key="10">
    <source>
        <dbReference type="EMBL" id="MEN7549873.1"/>
    </source>
</evidence>
<evidence type="ECO:0000256" key="2">
    <source>
        <dbReference type="ARBA" id="ARBA00004236"/>
    </source>
</evidence>
<keyword evidence="8" id="KW-1133">Transmembrane helix</keyword>
<evidence type="ECO:0000256" key="5">
    <source>
        <dbReference type="ARBA" id="ARBA00023136"/>
    </source>
</evidence>
<proteinExistence type="inferred from homology"/>
<dbReference type="SUPFAM" id="SSF117892">
    <property type="entry name" value="Band 7/SPFH domain"/>
    <property type="match status" value="1"/>
</dbReference>
<evidence type="ECO:0000256" key="4">
    <source>
        <dbReference type="ARBA" id="ARBA00022475"/>
    </source>
</evidence>
<dbReference type="InterPro" id="IPR001107">
    <property type="entry name" value="Band_7"/>
</dbReference>
<evidence type="ECO:0000256" key="3">
    <source>
        <dbReference type="ARBA" id="ARBA00007161"/>
    </source>
</evidence>
<gene>
    <name evidence="10" type="ORF">AAG747_18250</name>
</gene>
<feature type="domain" description="Band 7" evidence="9">
    <location>
        <begin position="24"/>
        <end position="193"/>
    </location>
</feature>
<keyword evidence="5 8" id="KW-0472">Membrane</keyword>
<sequence>MEFFGSIIGIVVGITVVLVLFFISRYKRCPSNQILVIYGKVGKGKSARCVHGGGSFIWPVIQDWKYLDLNPLPIEIDLRGALSKQNIRINTPSTFTVAISTREEIMLNAAERLLGLGIDEVRDQALDIILGQLRLVIATLTIEEINQDREQFLQLINKHVAIELNKIGLELINVNIKDITDESGYIEAIGKKAAAEAVNKARVEVAEQEGSGATGEAKANREKEIQVAMQMAQAEEGKKNAETQKRISIASLESKAATGEAGAQREQEVQLAIEKAKADEGVKEAESSKRIKVATYEAQAVEGENQSKALVASYNANLAEKEAEARKISEVANANALQKILEAQKATELSRLEKEQIVQKEIEKRKREIEAEAIAEQTRREARGEADAILAKYQAEAEGLKQLLKSKAQGYQEIINACHGDTKAAATLLLLEKLDDLVSKQTEAISNLKIDKITIWDSGANGKQGATSGFIKDFISTLPPIHDLAKQAGIDLPTYLGSVNDADLASPPSEVVIAEEVNEQKPKKNGQKEENSNKQNQ</sequence>
<keyword evidence="11" id="KW-1185">Reference proteome</keyword>
<comment type="caution">
    <text evidence="10">The sequence shown here is derived from an EMBL/GenBank/DDBJ whole genome shotgun (WGS) entry which is preliminary data.</text>
</comment>
<dbReference type="InterPro" id="IPR027705">
    <property type="entry name" value="Flotillin_fam"/>
</dbReference>
<keyword evidence="8" id="KW-0812">Transmembrane</keyword>
<accession>A0AAW9SF22</accession>
<dbReference type="Proteomes" id="UP001403385">
    <property type="component" value="Unassembled WGS sequence"/>
</dbReference>